<proteinExistence type="predicted"/>
<evidence type="ECO:0008006" key="3">
    <source>
        <dbReference type="Google" id="ProtNLM"/>
    </source>
</evidence>
<dbReference type="EMBL" id="BPOP01000090">
    <property type="protein sequence ID" value="GJB94284.1"/>
    <property type="molecule type" value="Genomic_DNA"/>
</dbReference>
<organism evidence="1 2">
    <name type="scientific">Aeromonas caviae</name>
    <name type="common">Aeromonas punctata</name>
    <dbReference type="NCBI Taxonomy" id="648"/>
    <lineage>
        <taxon>Bacteria</taxon>
        <taxon>Pseudomonadati</taxon>
        <taxon>Pseudomonadota</taxon>
        <taxon>Gammaproteobacteria</taxon>
        <taxon>Aeromonadales</taxon>
        <taxon>Aeromonadaceae</taxon>
        <taxon>Aeromonas</taxon>
    </lineage>
</organism>
<dbReference type="InterPro" id="IPR020353">
    <property type="entry name" value="Toxin_YafO"/>
</dbReference>
<protein>
    <recommendedName>
        <fullName evidence="3">mRNA interferase YafO</fullName>
    </recommendedName>
</protein>
<sequence length="143" mass="16352">MKITRVVSYDAMFRADLTDDPELEASKTQLLKDFKAYLQRGQHLYTKPTGIFGRDELYDHLDTPSSVKAAKLRHVHVLPLSALSVRYKGFKYRQTSDVHLVYCIDELKGHACVIALLKPGHAMARNALFLSRLAEIAEQFFNR</sequence>
<evidence type="ECO:0000313" key="1">
    <source>
        <dbReference type="EMBL" id="GJB94284.1"/>
    </source>
</evidence>
<dbReference type="Pfam" id="PF13957">
    <property type="entry name" value="YafO_toxin"/>
    <property type="match status" value="1"/>
</dbReference>
<evidence type="ECO:0000313" key="2">
    <source>
        <dbReference type="Proteomes" id="UP000737420"/>
    </source>
</evidence>
<dbReference type="AlphaFoldDB" id="A0ABD0BDE6"/>
<name>A0ABD0BDE6_AERCA</name>
<comment type="caution">
    <text evidence="1">The sequence shown here is derived from an EMBL/GenBank/DDBJ whole genome shotgun (WGS) entry which is preliminary data.</text>
</comment>
<dbReference type="RefSeq" id="WP_202041952.1">
    <property type="nucleotide sequence ID" value="NZ_BPNR01000097.1"/>
</dbReference>
<dbReference type="Proteomes" id="UP000737420">
    <property type="component" value="Unassembled WGS sequence"/>
</dbReference>
<reference evidence="1 2" key="1">
    <citation type="submission" date="2021-07" db="EMBL/GenBank/DDBJ databases">
        <title>Draft genome sequence of carbapenem-resistant Aeromonas spp. in Japan.</title>
        <authorList>
            <person name="Maehana S."/>
            <person name="Suzuki M."/>
            <person name="Kitasato H."/>
        </authorList>
    </citation>
    <scope>NUCLEOTIDE SEQUENCE [LARGE SCALE GENOMIC DNA]</scope>
    <source>
        <strain evidence="1 2">KAM382</strain>
    </source>
</reference>
<gene>
    <name evidence="1" type="ORF">KAM382_43450</name>
</gene>
<accession>A0ABD0BDE6</accession>